<dbReference type="CDD" id="cd13972">
    <property type="entry name" value="UbiB"/>
    <property type="match status" value="1"/>
</dbReference>
<dbReference type="NCBIfam" id="TIGR01982">
    <property type="entry name" value="UbiB"/>
    <property type="match status" value="1"/>
</dbReference>
<dbReference type="RefSeq" id="WP_133736178.1">
    <property type="nucleotide sequence ID" value="NZ_SOAX01000004.1"/>
</dbReference>
<dbReference type="EMBL" id="SOAX01000004">
    <property type="protein sequence ID" value="TDT40147.1"/>
    <property type="molecule type" value="Genomic_DNA"/>
</dbReference>
<protein>
    <recommendedName>
        <fullName evidence="13">Probable protein kinase UbiB</fullName>
        <ecNumber evidence="13">2.7.-.-</ecNumber>
    </recommendedName>
    <alternativeName>
        <fullName evidence="13">Ubiquinone biosynthesis protein UbiB</fullName>
    </alternativeName>
</protein>
<keyword evidence="9 13" id="KW-0418">Kinase</keyword>
<dbReference type="InterPro" id="IPR004147">
    <property type="entry name" value="ABC1_dom"/>
</dbReference>
<evidence type="ECO:0000256" key="3">
    <source>
        <dbReference type="ARBA" id="ARBA00022475"/>
    </source>
</evidence>
<keyword evidence="11 13" id="KW-1133">Transmembrane helix</keyword>
<evidence type="ECO:0000256" key="5">
    <source>
        <dbReference type="ARBA" id="ARBA00022679"/>
    </source>
</evidence>
<evidence type="ECO:0000313" key="15">
    <source>
        <dbReference type="EMBL" id="TDT40147.1"/>
    </source>
</evidence>
<keyword evidence="12 13" id="KW-0472">Membrane</keyword>
<evidence type="ECO:0000256" key="9">
    <source>
        <dbReference type="ARBA" id="ARBA00022777"/>
    </source>
</evidence>
<dbReference type="InterPro" id="IPR050154">
    <property type="entry name" value="UbiB_kinase"/>
</dbReference>
<reference evidence="15 16" key="1">
    <citation type="submission" date="2019-03" db="EMBL/GenBank/DDBJ databases">
        <title>Genomic Encyclopedia of Type Strains, Phase IV (KMG-IV): sequencing the most valuable type-strain genomes for metagenomic binning, comparative biology and taxonomic classification.</title>
        <authorList>
            <person name="Goeker M."/>
        </authorList>
    </citation>
    <scope>NUCLEOTIDE SEQUENCE [LARGE SCALE GENOMIC DNA]</scope>
    <source>
        <strain evidence="15 16">DSM 15505</strain>
    </source>
</reference>
<dbReference type="GO" id="GO:0005886">
    <property type="term" value="C:plasma membrane"/>
    <property type="evidence" value="ECO:0007669"/>
    <property type="project" value="UniProtKB-UniRule"/>
</dbReference>
<evidence type="ECO:0000256" key="7">
    <source>
        <dbReference type="ARBA" id="ARBA00022692"/>
    </source>
</evidence>
<evidence type="ECO:0000256" key="1">
    <source>
        <dbReference type="ARBA" id="ARBA00005020"/>
    </source>
</evidence>
<organism evidence="15 16">
    <name type="scientific">Halospina denitrificans</name>
    <dbReference type="NCBI Taxonomy" id="332522"/>
    <lineage>
        <taxon>Bacteria</taxon>
        <taxon>Pseudomonadati</taxon>
        <taxon>Pseudomonadota</taxon>
        <taxon>Gammaproteobacteria</taxon>
        <taxon>Halospina</taxon>
    </lineage>
</organism>
<dbReference type="Pfam" id="PF03109">
    <property type="entry name" value="ABC1"/>
    <property type="match status" value="1"/>
</dbReference>
<dbReference type="UniPathway" id="UPA00232"/>
<comment type="pathway">
    <text evidence="1 13">Cofactor biosynthesis; ubiquinone biosynthesis [regulation].</text>
</comment>
<comment type="function">
    <text evidence="13">Is probably a protein kinase regulator of UbiI activity which is involved in aerobic coenzyme Q (ubiquinone) biosynthesis.</text>
</comment>
<dbReference type="InterPro" id="IPR000719">
    <property type="entry name" value="Prot_kinase_dom"/>
</dbReference>
<dbReference type="SUPFAM" id="SSF56112">
    <property type="entry name" value="Protein kinase-like (PK-like)"/>
    <property type="match status" value="1"/>
</dbReference>
<keyword evidence="5 13" id="KW-0808">Transferase</keyword>
<keyword evidence="3 13" id="KW-1003">Cell membrane</keyword>
<evidence type="ECO:0000256" key="4">
    <source>
        <dbReference type="ARBA" id="ARBA00022519"/>
    </source>
</evidence>
<evidence type="ECO:0000256" key="12">
    <source>
        <dbReference type="ARBA" id="ARBA00023136"/>
    </source>
</evidence>
<dbReference type="GO" id="GO:0010795">
    <property type="term" value="P:regulation of ubiquinone biosynthetic process"/>
    <property type="evidence" value="ECO:0007669"/>
    <property type="project" value="UniProtKB-UniRule"/>
</dbReference>
<keyword evidence="10 13" id="KW-0067">ATP-binding</keyword>
<dbReference type="PROSITE" id="PS50011">
    <property type="entry name" value="PROTEIN_KINASE_DOM"/>
    <property type="match status" value="1"/>
</dbReference>
<dbReference type="GO" id="GO:0005524">
    <property type="term" value="F:ATP binding"/>
    <property type="evidence" value="ECO:0007669"/>
    <property type="project" value="UniProtKB-KW"/>
</dbReference>
<dbReference type="AlphaFoldDB" id="A0A4R7JS55"/>
<evidence type="ECO:0000256" key="6">
    <source>
        <dbReference type="ARBA" id="ARBA00022688"/>
    </source>
</evidence>
<accession>A0A4R7JS55</accession>
<dbReference type="EC" id="2.7.-.-" evidence="13"/>
<dbReference type="OrthoDB" id="9795390at2"/>
<feature type="binding site" evidence="13">
    <location>
        <begin position="127"/>
        <end position="135"/>
    </location>
    <ligand>
        <name>ATP</name>
        <dbReference type="ChEBI" id="CHEBI:30616"/>
    </ligand>
</feature>
<feature type="domain" description="Protein kinase" evidence="14">
    <location>
        <begin position="104"/>
        <end position="429"/>
    </location>
</feature>
<keyword evidence="16" id="KW-1185">Reference proteome</keyword>
<comment type="similarity">
    <text evidence="2">Belongs to the protein kinase superfamily. ADCK protein kinase family.</text>
</comment>
<dbReference type="InterPro" id="IPR010232">
    <property type="entry name" value="UbiB"/>
</dbReference>
<proteinExistence type="inferred from homology"/>
<evidence type="ECO:0000313" key="16">
    <source>
        <dbReference type="Proteomes" id="UP000295830"/>
    </source>
</evidence>
<keyword evidence="7 13" id="KW-0812">Transmembrane</keyword>
<feature type="active site" description="Proton acceptor" evidence="13">
    <location>
        <position position="284"/>
    </location>
</feature>
<dbReference type="InterPro" id="IPR045308">
    <property type="entry name" value="UbiB_bact"/>
</dbReference>
<keyword evidence="4" id="KW-0997">Cell inner membrane</keyword>
<feature type="binding site" evidence="13">
    <location>
        <position position="149"/>
    </location>
    <ligand>
        <name>ATP</name>
        <dbReference type="ChEBI" id="CHEBI:30616"/>
    </ligand>
</feature>
<keyword evidence="6 13" id="KW-0831">Ubiquinone biosynthesis</keyword>
<evidence type="ECO:0000256" key="8">
    <source>
        <dbReference type="ARBA" id="ARBA00022741"/>
    </source>
</evidence>
<evidence type="ECO:0000259" key="14">
    <source>
        <dbReference type="PROSITE" id="PS50011"/>
    </source>
</evidence>
<evidence type="ECO:0000256" key="13">
    <source>
        <dbReference type="HAMAP-Rule" id="MF_00414"/>
    </source>
</evidence>
<dbReference type="NCBIfam" id="NF003404">
    <property type="entry name" value="PRK04750.1"/>
    <property type="match status" value="1"/>
</dbReference>
<dbReference type="PANTHER" id="PTHR10566">
    <property type="entry name" value="CHAPERONE-ACTIVITY OF BC1 COMPLEX CABC1 -RELATED"/>
    <property type="match status" value="1"/>
</dbReference>
<comment type="similarity">
    <text evidence="13">Belongs to the ABC1 family. UbiB subfamily.</text>
</comment>
<dbReference type="GO" id="GO:0004672">
    <property type="term" value="F:protein kinase activity"/>
    <property type="evidence" value="ECO:0007669"/>
    <property type="project" value="UniProtKB-UniRule"/>
</dbReference>
<sequence>MIQLHRLIRILWVFSKYRLDEFLRLLSLPLGIRIILATAPWRLFPARHESRGERLRLAMEELGPVFVKFGQILSTRRDLLPDDMAEALQYLQDRVPPFPSDQAREIIEADLGGAVGDMFSEFERDPLASASVAQVHGARLHDGRAVIVKVIRPGIERVIRQDIRLLYLMAGLLERYWSEGRRLHPVEVVSDYEKTIFDELDMQREAANASQLRRNFPDSSLIYVPDVYWPYTSKRVVTMERVSGIPIGDTQALLDAGVDMKVLAEKGVEIFFTQVFRDSFFHADMHPGNIFVNAANPADPQYIALDFGIVGTLGPTDKNYLARNLLAFFERDYHQVAVLHVQSGWVPADTRIDEFEAAIRTVCEPIFARPLKDISFGHFLLRLFEVARRFEMEVQPQLVLLQKTLLNVEGLGRQLYPELDLWATAHPFLEDWMQKRIGPPGLLQSLRRQLPDLAEQAPEMPQLIHDALEHLASGQAPVQPRSAPQPETTGNNSSGALLLGGALAVAGAVIIAEPAARDWFRSLPPASWILLGVGGVLFWRWTTRNGRSKS</sequence>
<dbReference type="GO" id="GO:0006744">
    <property type="term" value="P:ubiquinone biosynthetic process"/>
    <property type="evidence" value="ECO:0007669"/>
    <property type="project" value="UniProtKB-UniPathway"/>
</dbReference>
<dbReference type="Proteomes" id="UP000295830">
    <property type="component" value="Unassembled WGS sequence"/>
</dbReference>
<dbReference type="HAMAP" id="MF_00414">
    <property type="entry name" value="UbiB"/>
    <property type="match status" value="1"/>
</dbReference>
<gene>
    <name evidence="13" type="primary">ubiB</name>
    <name evidence="15" type="ORF">DES49_1911</name>
</gene>
<name>A0A4R7JS55_9GAMM</name>
<dbReference type="InterPro" id="IPR011009">
    <property type="entry name" value="Kinase-like_dom_sf"/>
</dbReference>
<dbReference type="PANTHER" id="PTHR10566:SF113">
    <property type="entry name" value="PROTEIN ACTIVITY OF BC1 COMPLEX KINASE 7, CHLOROPLASTIC"/>
    <property type="match status" value="1"/>
</dbReference>
<keyword evidence="8 13" id="KW-0547">Nucleotide-binding</keyword>
<evidence type="ECO:0000256" key="11">
    <source>
        <dbReference type="ARBA" id="ARBA00022989"/>
    </source>
</evidence>
<evidence type="ECO:0000256" key="10">
    <source>
        <dbReference type="ARBA" id="ARBA00022840"/>
    </source>
</evidence>
<evidence type="ECO:0000256" key="2">
    <source>
        <dbReference type="ARBA" id="ARBA00009670"/>
    </source>
</evidence>
<comment type="caution">
    <text evidence="15">The sequence shown here is derived from an EMBL/GenBank/DDBJ whole genome shotgun (WGS) entry which is preliminary data.</text>
</comment>